<keyword evidence="4" id="KW-1185">Reference proteome</keyword>
<dbReference type="InterPro" id="IPR014710">
    <property type="entry name" value="RmlC-like_jellyroll"/>
</dbReference>
<dbReference type="InterPro" id="IPR051804">
    <property type="entry name" value="Carb_Metab_Reg_Kinase/Isom"/>
</dbReference>
<keyword evidence="1" id="KW-0479">Metal-binding</keyword>
<evidence type="ECO:0000313" key="3">
    <source>
        <dbReference type="EMBL" id="BDZ47851.1"/>
    </source>
</evidence>
<evidence type="ECO:0000313" key="4">
    <source>
        <dbReference type="Proteomes" id="UP001321486"/>
    </source>
</evidence>
<keyword evidence="2" id="KW-0862">Zinc</keyword>
<dbReference type="RefSeq" id="WP_286344930.1">
    <property type="nucleotide sequence ID" value="NZ_AP027732.1"/>
</dbReference>
<accession>A0ABM8GHK7</accession>
<dbReference type="CDD" id="cd07010">
    <property type="entry name" value="cupin_PMI_type_I_N_bac"/>
    <property type="match status" value="1"/>
</dbReference>
<dbReference type="GO" id="GO:0016853">
    <property type="term" value="F:isomerase activity"/>
    <property type="evidence" value="ECO:0007669"/>
    <property type="project" value="UniProtKB-KW"/>
</dbReference>
<evidence type="ECO:0000256" key="1">
    <source>
        <dbReference type="ARBA" id="ARBA00022723"/>
    </source>
</evidence>
<organism evidence="3 4">
    <name type="scientific">Frondihabitans sucicola</name>
    <dbReference type="NCBI Taxonomy" id="1268041"/>
    <lineage>
        <taxon>Bacteria</taxon>
        <taxon>Bacillati</taxon>
        <taxon>Actinomycetota</taxon>
        <taxon>Actinomycetes</taxon>
        <taxon>Micrococcales</taxon>
        <taxon>Microbacteriaceae</taxon>
        <taxon>Frondihabitans</taxon>
    </lineage>
</organism>
<keyword evidence="3" id="KW-0413">Isomerase</keyword>
<name>A0ABM8GHK7_9MICO</name>
<proteinExistence type="predicted"/>
<evidence type="ECO:0000256" key="2">
    <source>
        <dbReference type="ARBA" id="ARBA00022833"/>
    </source>
</evidence>
<dbReference type="SUPFAM" id="SSF51182">
    <property type="entry name" value="RmlC-like cupins"/>
    <property type="match status" value="1"/>
</dbReference>
<dbReference type="InterPro" id="IPR011051">
    <property type="entry name" value="RmlC_Cupin_sf"/>
</dbReference>
<sequence>MRPIALPPNQPADRPYRGGAGILALRGIGSTDDHVPEDFVASTTTVHGSDTVGLTVLDDGRTLRDAIALDPIGYLGEDHVTRHGVDTGLLVKILSTGERLFNHFHPGGDFARAHLDSPRGKTEAWLITDTGGADRGTVWLGFREPVDRRDIRKWVTEQDTAALLATLNEVTVEAGDWLYVPAGTPHSIGSGITLVELQEPSDLSIILEYAPFPALDPEAAFLGLDLDTALDALDLTPLTGTELSALHGHPESSPRARLLPGAADRFFHAELVAPTLPVTLEPGFAVAVVIDGTGSLAWAGDGGGTMSLSRGDVILVPHSAGSTVVDGPVRVIRCTPAGV</sequence>
<reference evidence="4" key="1">
    <citation type="journal article" date="2019" name="Int. J. Syst. Evol. Microbiol.">
        <title>The Global Catalogue of Microorganisms (GCM) 10K type strain sequencing project: providing services to taxonomists for standard genome sequencing and annotation.</title>
        <authorList>
            <consortium name="The Broad Institute Genomics Platform"/>
            <consortium name="The Broad Institute Genome Sequencing Center for Infectious Disease"/>
            <person name="Wu L."/>
            <person name="Ma J."/>
        </authorList>
    </citation>
    <scope>NUCLEOTIDE SEQUENCE [LARGE SCALE GENOMIC DNA]</scope>
    <source>
        <strain evidence="4">NBRC 108728</strain>
    </source>
</reference>
<dbReference type="PANTHER" id="PTHR42742">
    <property type="entry name" value="TRANSCRIPTIONAL REPRESSOR MPRA"/>
    <property type="match status" value="1"/>
</dbReference>
<dbReference type="EMBL" id="AP027732">
    <property type="protein sequence ID" value="BDZ47851.1"/>
    <property type="molecule type" value="Genomic_DNA"/>
</dbReference>
<dbReference type="PANTHER" id="PTHR42742:SF3">
    <property type="entry name" value="FRUCTOKINASE"/>
    <property type="match status" value="1"/>
</dbReference>
<protein>
    <submittedName>
        <fullName evidence="3">Mannose-6-phosphate isomerase</fullName>
    </submittedName>
</protein>
<dbReference type="Proteomes" id="UP001321486">
    <property type="component" value="Chromosome"/>
</dbReference>
<gene>
    <name evidence="3" type="primary">manA</name>
    <name evidence="3" type="ORF">GCM10025867_00920</name>
</gene>
<dbReference type="Gene3D" id="2.60.120.10">
    <property type="entry name" value="Jelly Rolls"/>
    <property type="match status" value="2"/>
</dbReference>